<feature type="region of interest" description="Disordered" evidence="4">
    <location>
        <begin position="146"/>
        <end position="205"/>
    </location>
</feature>
<dbReference type="InterPro" id="IPR050604">
    <property type="entry name" value="PDZ-LIM_domain"/>
</dbReference>
<evidence type="ECO:0000313" key="7">
    <source>
        <dbReference type="RefSeq" id="XP_005103005.2"/>
    </source>
</evidence>
<keyword evidence="6" id="KW-1185">Reference proteome</keyword>
<organism evidence="6 7">
    <name type="scientific">Aplysia californica</name>
    <name type="common">California sea hare</name>
    <dbReference type="NCBI Taxonomy" id="6500"/>
    <lineage>
        <taxon>Eukaryota</taxon>
        <taxon>Metazoa</taxon>
        <taxon>Spiralia</taxon>
        <taxon>Lophotrochozoa</taxon>
        <taxon>Mollusca</taxon>
        <taxon>Gastropoda</taxon>
        <taxon>Heterobranchia</taxon>
        <taxon>Euthyneura</taxon>
        <taxon>Tectipleura</taxon>
        <taxon>Aplysiida</taxon>
        <taxon>Aplysioidea</taxon>
        <taxon>Aplysiidae</taxon>
        <taxon>Aplysia</taxon>
    </lineage>
</organism>
<dbReference type="PANTHER" id="PTHR24214">
    <property type="entry name" value="PDZ AND LIM DOMAIN PROTEIN ZASP"/>
    <property type="match status" value="1"/>
</dbReference>
<keyword evidence="3" id="KW-0479">Metal-binding</keyword>
<proteinExistence type="predicted"/>
<feature type="compositionally biased region" description="Polar residues" evidence="4">
    <location>
        <begin position="191"/>
        <end position="205"/>
    </location>
</feature>
<dbReference type="SUPFAM" id="SSF50156">
    <property type="entry name" value="PDZ domain-like"/>
    <property type="match status" value="1"/>
</dbReference>
<dbReference type="GeneID" id="101854426"/>
<dbReference type="CDD" id="cd23068">
    <property type="entry name" value="PDZ_ZASP52-like"/>
    <property type="match status" value="1"/>
</dbReference>
<keyword evidence="3" id="KW-0862">Zinc</keyword>
<sequence>MASGASELVQLRRYDTSQPWGFRMQGGRDHQMPLFIAQVNPKSIAGKAGLQNGDAILQICGTNVTGFSHQEAKSEMMRAGNDVDLYVARGVVNTQDPAIRAAFGGGQSASKRVELDEGSIDPHMNEGSKFRNVTPKTYKILEAQLGSSEPPKSALSKQPAQQMQPVRAQQAAGGKPSSIFDRNKQERSDYLQAQGQTIQKTFGEQ</sequence>
<dbReference type="InterPro" id="IPR036034">
    <property type="entry name" value="PDZ_sf"/>
</dbReference>
<evidence type="ECO:0000256" key="1">
    <source>
        <dbReference type="ARBA" id="ARBA00004496"/>
    </source>
</evidence>
<accession>A0ABM0JW99</accession>
<feature type="compositionally biased region" description="Polar residues" evidence="4">
    <location>
        <begin position="155"/>
        <end position="164"/>
    </location>
</feature>
<gene>
    <name evidence="7" type="primary">LOC101854426</name>
</gene>
<dbReference type="Gene3D" id="2.30.42.10">
    <property type="match status" value="1"/>
</dbReference>
<protein>
    <submittedName>
        <fullName evidence="7">PDZ and LIM domain protein 7</fullName>
    </submittedName>
</protein>
<dbReference type="RefSeq" id="XP_005103005.2">
    <property type="nucleotide sequence ID" value="XM_005102948.2"/>
</dbReference>
<dbReference type="PROSITE" id="PS50106">
    <property type="entry name" value="PDZ"/>
    <property type="match status" value="1"/>
</dbReference>
<evidence type="ECO:0000256" key="3">
    <source>
        <dbReference type="ARBA" id="ARBA00023038"/>
    </source>
</evidence>
<dbReference type="SMART" id="SM00228">
    <property type="entry name" value="PDZ"/>
    <property type="match status" value="1"/>
</dbReference>
<keyword evidence="2" id="KW-0963">Cytoplasm</keyword>
<feature type="domain" description="PDZ" evidence="5">
    <location>
        <begin position="8"/>
        <end position="91"/>
    </location>
</feature>
<keyword evidence="3" id="KW-0440">LIM domain</keyword>
<dbReference type="Proteomes" id="UP000694888">
    <property type="component" value="Unplaced"/>
</dbReference>
<comment type="subcellular location">
    <subcellularLocation>
        <location evidence="1">Cytoplasm</location>
    </subcellularLocation>
</comment>
<reference evidence="7" key="1">
    <citation type="submission" date="2025-08" db="UniProtKB">
        <authorList>
            <consortium name="RefSeq"/>
        </authorList>
    </citation>
    <scope>IDENTIFICATION</scope>
</reference>
<name>A0ABM0JW99_APLCA</name>
<evidence type="ECO:0000256" key="2">
    <source>
        <dbReference type="ARBA" id="ARBA00022490"/>
    </source>
</evidence>
<evidence type="ECO:0000313" key="6">
    <source>
        <dbReference type="Proteomes" id="UP000694888"/>
    </source>
</evidence>
<dbReference type="Pfam" id="PF00595">
    <property type="entry name" value="PDZ"/>
    <property type="match status" value="1"/>
</dbReference>
<dbReference type="PANTHER" id="PTHR24214:SF38">
    <property type="entry name" value="PDZ AND LIM DOMAIN PROTEIN ZASP-RELATED"/>
    <property type="match status" value="1"/>
</dbReference>
<evidence type="ECO:0000256" key="4">
    <source>
        <dbReference type="SAM" id="MobiDB-lite"/>
    </source>
</evidence>
<dbReference type="InterPro" id="IPR001478">
    <property type="entry name" value="PDZ"/>
</dbReference>
<evidence type="ECO:0000259" key="5">
    <source>
        <dbReference type="PROSITE" id="PS50106"/>
    </source>
</evidence>